<keyword evidence="2" id="KW-1185">Reference proteome</keyword>
<dbReference type="Proteomes" id="UP000664218">
    <property type="component" value="Unassembled WGS sequence"/>
</dbReference>
<dbReference type="RefSeq" id="WP_207600449.1">
    <property type="nucleotide sequence ID" value="NZ_JAFNJU010000010.1"/>
</dbReference>
<name>A0A939KGV7_9CLOT</name>
<comment type="caution">
    <text evidence="1">The sequence shown here is derived from an EMBL/GenBank/DDBJ whole genome shotgun (WGS) entry which is preliminary data.</text>
</comment>
<dbReference type="EMBL" id="JAFNJU010000010">
    <property type="protein sequence ID" value="MBO1265932.1"/>
    <property type="molecule type" value="Genomic_DNA"/>
</dbReference>
<gene>
    <name evidence="1" type="ORF">J3A84_12910</name>
</gene>
<accession>A0A939KGV7</accession>
<protein>
    <submittedName>
        <fullName evidence="1">Uncharacterized protein</fullName>
    </submittedName>
</protein>
<proteinExistence type="predicted"/>
<evidence type="ECO:0000313" key="1">
    <source>
        <dbReference type="EMBL" id="MBO1265932.1"/>
    </source>
</evidence>
<dbReference type="PROSITE" id="PS51257">
    <property type="entry name" value="PROKAR_LIPOPROTEIN"/>
    <property type="match status" value="1"/>
</dbReference>
<organism evidence="1 2">
    <name type="scientific">Proteiniclasticum aestuarii</name>
    <dbReference type="NCBI Taxonomy" id="2817862"/>
    <lineage>
        <taxon>Bacteria</taxon>
        <taxon>Bacillati</taxon>
        <taxon>Bacillota</taxon>
        <taxon>Clostridia</taxon>
        <taxon>Eubacteriales</taxon>
        <taxon>Clostridiaceae</taxon>
        <taxon>Proteiniclasticum</taxon>
    </lineage>
</organism>
<reference evidence="1" key="1">
    <citation type="submission" date="2021-03" db="EMBL/GenBank/DDBJ databases">
        <title>Proteiniclasticum marinus sp. nov., isolated from tidal flat sediment.</title>
        <authorList>
            <person name="Namirimu T."/>
            <person name="Yang J.-A."/>
            <person name="Yang S.-H."/>
            <person name="Kim Y.-J."/>
            <person name="Kwon K.K."/>
        </authorList>
    </citation>
    <scope>NUCLEOTIDE SEQUENCE</scope>
    <source>
        <strain evidence="1">SCR006</strain>
    </source>
</reference>
<evidence type="ECO:0000313" key="2">
    <source>
        <dbReference type="Proteomes" id="UP000664218"/>
    </source>
</evidence>
<sequence>MKKMWMILLVITVAAVFTGCQGKSQLKTGTYLLDGNAENYIYVVLDEKGGFQFSRGLALSYRPMGSYEVEGDRLILQAGPDETYTFLIDGEVLVYLEGFGEIIEKGSRFIYSEVSMQVHGNRAVSG</sequence>
<dbReference type="AlphaFoldDB" id="A0A939KGV7"/>